<dbReference type="AlphaFoldDB" id="A0A847D1C1"/>
<evidence type="ECO:0000313" key="2">
    <source>
        <dbReference type="Proteomes" id="UP000545876"/>
    </source>
</evidence>
<organism evidence="1 2">
    <name type="scientific">Candidatus Dojkabacteria bacterium</name>
    <dbReference type="NCBI Taxonomy" id="2099670"/>
    <lineage>
        <taxon>Bacteria</taxon>
        <taxon>Candidatus Dojkabacteria</taxon>
    </lineage>
</organism>
<dbReference type="Proteomes" id="UP000545876">
    <property type="component" value="Unassembled WGS sequence"/>
</dbReference>
<evidence type="ECO:0000313" key="1">
    <source>
        <dbReference type="EMBL" id="NLD25273.1"/>
    </source>
</evidence>
<gene>
    <name evidence="1" type="ORF">GX656_01370</name>
</gene>
<dbReference type="EMBL" id="JAAZBX010000003">
    <property type="protein sequence ID" value="NLD25273.1"/>
    <property type="molecule type" value="Genomic_DNA"/>
</dbReference>
<name>A0A847D1C1_9BACT</name>
<protein>
    <submittedName>
        <fullName evidence="1">DUF4846 domain-containing protein</fullName>
    </submittedName>
</protein>
<sequence>METINQSEKNAERGSLGNFRKAQLILAAALVASTTVPKGVKAQESYQDPIPMVEPLRAYGPYPNKEEMFNNQNPRYSPVCYQLEVGDNISVKLEEEEREFDKSVLDLSNWQMNKMELESINFKEDGYSVTTIAEETDLYSIPLLQSTFIHKKYNDSRPVKKVSVPPSMSFSILQERTLQGENGESIKLGLISNDFKNQQALVLVMSAKDKYGVEEVFVEKEAIEDESILASSMDITNGLIRKGDNQQYFVNGNASEQIDLLYSLEDLNFLEESIKDDQTIQSFINLKNKFLEYDTSINDLPKFLQTTDWYKEMVEKNGEEIANEALKIPYFVRIPSQPLQCVGFVEMMEELYPELDMVDISSFPTEKGAQSLIPASLYSNYYKEEPNVAKLYNGGVGIGGYPIPIEEYKRGDIFVIAGGDFGHVGLVLGKYEVNGQKLLLLADSNKLVDGMVRLYVANENNIDKLLGEQRFILRKSN</sequence>
<proteinExistence type="predicted"/>
<accession>A0A847D1C1</accession>
<comment type="caution">
    <text evidence="1">The sequence shown here is derived from an EMBL/GenBank/DDBJ whole genome shotgun (WGS) entry which is preliminary data.</text>
</comment>
<reference evidence="1 2" key="1">
    <citation type="journal article" date="2020" name="Biotechnol. Biofuels">
        <title>New insights from the biogas microbiome by comprehensive genome-resolved metagenomics of nearly 1600 species originating from multiple anaerobic digesters.</title>
        <authorList>
            <person name="Campanaro S."/>
            <person name="Treu L."/>
            <person name="Rodriguez-R L.M."/>
            <person name="Kovalovszki A."/>
            <person name="Ziels R.M."/>
            <person name="Maus I."/>
            <person name="Zhu X."/>
            <person name="Kougias P.G."/>
            <person name="Basile A."/>
            <person name="Luo G."/>
            <person name="Schluter A."/>
            <person name="Konstantinidis K.T."/>
            <person name="Angelidaki I."/>
        </authorList>
    </citation>
    <scope>NUCLEOTIDE SEQUENCE [LARGE SCALE GENOMIC DNA]</scope>
    <source>
        <strain evidence="1">AS06rmzACSIP_65</strain>
    </source>
</reference>